<name>A0A4Y9AC16_9BACI</name>
<protein>
    <submittedName>
        <fullName evidence="1">Uncharacterized protein</fullName>
    </submittedName>
</protein>
<gene>
    <name evidence="1" type="ORF">E4U82_07165</name>
</gene>
<evidence type="ECO:0000313" key="1">
    <source>
        <dbReference type="EMBL" id="TFJ93439.1"/>
    </source>
</evidence>
<dbReference type="AlphaFoldDB" id="A0A4Y9AC16"/>
<sequence>MARLGAGARPALIMAADHAAKATGSCFGIDRPARLDNTALIGIMKYQHTCLLSRTGVFTFFRKRALG</sequence>
<evidence type="ECO:0000313" key="2">
    <source>
        <dbReference type="Proteomes" id="UP000298484"/>
    </source>
</evidence>
<comment type="caution">
    <text evidence="1">The sequence shown here is derived from an EMBL/GenBank/DDBJ whole genome shotgun (WGS) entry which is preliminary data.</text>
</comment>
<reference evidence="1 2" key="1">
    <citation type="submission" date="2019-03" db="EMBL/GenBank/DDBJ databases">
        <title>Genome sequence of Lentibacillus salicampi ATCC BAA-719.</title>
        <authorList>
            <person name="Maclea K.S."/>
            <person name="Simoes Junior M."/>
        </authorList>
    </citation>
    <scope>NUCLEOTIDE SEQUENCE [LARGE SCALE GENOMIC DNA]</scope>
    <source>
        <strain evidence="1 2">ATCC BAA-719</strain>
    </source>
</reference>
<dbReference type="Proteomes" id="UP000298484">
    <property type="component" value="Unassembled WGS sequence"/>
</dbReference>
<dbReference type="RefSeq" id="WP_135109521.1">
    <property type="nucleotide sequence ID" value="NZ_SRHY01000006.1"/>
</dbReference>
<accession>A0A4Y9AC16</accession>
<organism evidence="1 2">
    <name type="scientific">Lentibacillus salicampi</name>
    <dbReference type="NCBI Taxonomy" id="175306"/>
    <lineage>
        <taxon>Bacteria</taxon>
        <taxon>Bacillati</taxon>
        <taxon>Bacillota</taxon>
        <taxon>Bacilli</taxon>
        <taxon>Bacillales</taxon>
        <taxon>Bacillaceae</taxon>
        <taxon>Lentibacillus</taxon>
    </lineage>
</organism>
<keyword evidence="2" id="KW-1185">Reference proteome</keyword>
<dbReference type="EMBL" id="SRHY01000006">
    <property type="protein sequence ID" value="TFJ93439.1"/>
    <property type="molecule type" value="Genomic_DNA"/>
</dbReference>
<proteinExistence type="predicted"/>